<dbReference type="AlphaFoldDB" id="A0A6P8ZZL6"/>
<evidence type="ECO:0000256" key="1">
    <source>
        <dbReference type="ARBA" id="ARBA00004651"/>
    </source>
</evidence>
<dbReference type="FunFam" id="3.40.190.10:FF:000155">
    <property type="entry name" value="Glutamate receptor ionotropic, NMDA 2B"/>
    <property type="match status" value="1"/>
</dbReference>
<comment type="subcellular location">
    <subcellularLocation>
        <location evidence="1">Cell membrane</location>
        <topology evidence="1">Multi-pass membrane protein</topology>
    </subcellularLocation>
</comment>
<dbReference type="FunFam" id="3.40.190.10:FF:000397">
    <property type="entry name" value="Glutamate receptor ionotropic, NMDA 2D"/>
    <property type="match status" value="1"/>
</dbReference>
<keyword evidence="12" id="KW-0407">Ion channel</keyword>
<proteinExistence type="inferred from homology"/>
<dbReference type="InterPro" id="IPR001320">
    <property type="entry name" value="Iontro_rcpt_C"/>
</dbReference>
<dbReference type="GO" id="GO:0005886">
    <property type="term" value="C:plasma membrane"/>
    <property type="evidence" value="ECO:0007669"/>
    <property type="project" value="UniProtKB-SubCell"/>
</dbReference>
<dbReference type="SUPFAM" id="SSF53850">
    <property type="entry name" value="Periplasmic binding protein-like II"/>
    <property type="match status" value="1"/>
</dbReference>
<evidence type="ECO:0000256" key="7">
    <source>
        <dbReference type="ARBA" id="ARBA00023065"/>
    </source>
</evidence>
<evidence type="ECO:0000256" key="14">
    <source>
        <dbReference type="PIRSR" id="PIRSR601508-2"/>
    </source>
</evidence>
<feature type="domain" description="Ionotropic glutamate receptor L-glutamate and glycine-binding" evidence="19">
    <location>
        <begin position="43"/>
        <end position="106"/>
    </location>
</feature>
<keyword evidence="3" id="KW-0813">Transport</keyword>
<evidence type="ECO:0000256" key="17">
    <source>
        <dbReference type="SAM" id="Phobius"/>
    </source>
</evidence>
<dbReference type="SMART" id="SM00079">
    <property type="entry name" value="PBPe"/>
    <property type="match status" value="1"/>
</dbReference>
<evidence type="ECO:0000256" key="9">
    <source>
        <dbReference type="ARBA" id="ARBA00023170"/>
    </source>
</evidence>
<dbReference type="SMART" id="SM00918">
    <property type="entry name" value="Lig_chan-Glu_bd"/>
    <property type="match status" value="1"/>
</dbReference>
<keyword evidence="8 17" id="KW-0472">Membrane</keyword>
<organism evidence="21">
    <name type="scientific">Thrips palmi</name>
    <name type="common">Melon thrips</name>
    <dbReference type="NCBI Taxonomy" id="161013"/>
    <lineage>
        <taxon>Eukaryota</taxon>
        <taxon>Metazoa</taxon>
        <taxon>Ecdysozoa</taxon>
        <taxon>Arthropoda</taxon>
        <taxon>Hexapoda</taxon>
        <taxon>Insecta</taxon>
        <taxon>Pterygota</taxon>
        <taxon>Neoptera</taxon>
        <taxon>Paraneoptera</taxon>
        <taxon>Thysanoptera</taxon>
        <taxon>Terebrantia</taxon>
        <taxon>Thripoidea</taxon>
        <taxon>Thripidae</taxon>
        <taxon>Thrips</taxon>
    </lineage>
</organism>
<feature type="binding site" evidence="13">
    <location>
        <position position="291"/>
    </location>
    <ligand>
        <name>L-glutamate</name>
        <dbReference type="ChEBI" id="CHEBI:29985"/>
    </ligand>
</feature>
<protein>
    <submittedName>
        <fullName evidence="21">Glutamate receptor ionotropic, NMDA 2D-like</fullName>
    </submittedName>
</protein>
<dbReference type="OrthoDB" id="7235792at2759"/>
<keyword evidence="16" id="KW-0175">Coiled coil</keyword>
<sequence length="592" mass="66782">MSHTPPQGVPEKFHLRIAFLEEPPYVNLEPLDPVTNKCPKDTAVYCRVGREDNPSSRRCCTGFCIDLLLKFAEDLGFTFDLFRVEDGKWGAQTNGRWNGLVAALINHNADLVMTSLKINYERSQAIDFSLPFLDTGIAITVAKRTGIISPTAFLEPFDGDMWMLVAFGAVHVAGAAIFLFDRLTPTGYDRELGAPREHRVSLCRTLWLVWAVLFQAAVNVDCPRGYAARFVANVWAMFALIFLAIYTANLAAFMITREEFHDLSGINDTKLNNPFTVKPPFRFGTIPHGNTDVVLRRNFPQMHSYMRQHNRSSVADGIKAVKDGLLDAFVYDATVLDYLAGQDEDCVLVTVGSWFAMTGYGVGFPRNSKFRKLINRMLMEYRENGDLERLRRYWFAGSCNPNRKENKNRSEPLALEQFFSTFLLLILGMALAGLLVFGEHLYLQYALKRQQRLGLYVSPRHQLSHQVHPEVRRRAALAQLQDMNERQSAPAPPGPPPRADTFMARCCALFSTEALEVTRARVAKLERMLERYARDRERQAQRQASQSTTSVATIASRASVSASVVHGPCWSPEGSPVRLPYRSSIRLPLVFT</sequence>
<feature type="disulfide bond" evidence="15">
    <location>
        <begin position="346"/>
        <end position="399"/>
    </location>
</feature>
<feature type="transmembrane region" description="Helical" evidence="17">
    <location>
        <begin position="161"/>
        <end position="180"/>
    </location>
</feature>
<dbReference type="Pfam" id="PF00060">
    <property type="entry name" value="Lig_chan"/>
    <property type="match status" value="1"/>
</dbReference>
<feature type="site" description="Crucial to convey clamshell closure to channel opening" evidence="14">
    <location>
        <position position="263"/>
    </location>
</feature>
<dbReference type="Gene3D" id="1.10.287.70">
    <property type="match status" value="1"/>
</dbReference>
<keyword evidence="11" id="KW-1071">Ligand-gated ion channel</keyword>
<evidence type="ECO:0000259" key="18">
    <source>
        <dbReference type="SMART" id="SM00079"/>
    </source>
</evidence>
<dbReference type="PRINTS" id="PR00177">
    <property type="entry name" value="NMDARECEPTOR"/>
</dbReference>
<dbReference type="Pfam" id="PF10613">
    <property type="entry name" value="Lig_chan-Glu_bd"/>
    <property type="match status" value="1"/>
</dbReference>
<evidence type="ECO:0000256" key="11">
    <source>
        <dbReference type="ARBA" id="ARBA00023286"/>
    </source>
</evidence>
<evidence type="ECO:0000256" key="6">
    <source>
        <dbReference type="ARBA" id="ARBA00022989"/>
    </source>
</evidence>
<accession>A0A6P8ZZL6</accession>
<keyword evidence="6 17" id="KW-1133">Transmembrane helix</keyword>
<feature type="coiled-coil region" evidence="16">
    <location>
        <begin position="515"/>
        <end position="542"/>
    </location>
</feature>
<evidence type="ECO:0000256" key="8">
    <source>
        <dbReference type="ARBA" id="ARBA00023136"/>
    </source>
</evidence>
<dbReference type="GO" id="GO:0015276">
    <property type="term" value="F:ligand-gated monoatomic ion channel activity"/>
    <property type="evidence" value="ECO:0007669"/>
    <property type="project" value="InterPro"/>
</dbReference>
<gene>
    <name evidence="21" type="primary">LOC117651179</name>
</gene>
<name>A0A6P8ZZL6_THRPL</name>
<evidence type="ECO:0000256" key="2">
    <source>
        <dbReference type="ARBA" id="ARBA00008685"/>
    </source>
</evidence>
<feature type="transmembrane region" description="Helical" evidence="17">
    <location>
        <begin position="230"/>
        <end position="255"/>
    </location>
</feature>
<feature type="binding site" evidence="13">
    <location>
        <position position="332"/>
    </location>
    <ligand>
        <name>L-glutamate</name>
        <dbReference type="ChEBI" id="CHEBI:29985"/>
    </ligand>
</feature>
<dbReference type="InterPro" id="IPR001508">
    <property type="entry name" value="Iono_Glu_rcpt_met"/>
</dbReference>
<dbReference type="InterPro" id="IPR019594">
    <property type="entry name" value="Glu/Gly-bd"/>
</dbReference>
<evidence type="ECO:0000256" key="4">
    <source>
        <dbReference type="ARBA" id="ARBA00022475"/>
    </source>
</evidence>
<keyword evidence="5 17" id="KW-0812">Transmembrane</keyword>
<reference evidence="21" key="1">
    <citation type="submission" date="2025-08" db="UniProtKB">
        <authorList>
            <consortium name="RefSeq"/>
        </authorList>
    </citation>
    <scope>IDENTIFICATION</scope>
    <source>
        <tissue evidence="21">Total insect</tissue>
    </source>
</reference>
<evidence type="ECO:0000256" key="12">
    <source>
        <dbReference type="ARBA" id="ARBA00023303"/>
    </source>
</evidence>
<dbReference type="Gene3D" id="3.40.190.10">
    <property type="entry name" value="Periplasmic binding protein-like II"/>
    <property type="match status" value="3"/>
</dbReference>
<feature type="binding site" evidence="13">
    <location>
        <position position="122"/>
    </location>
    <ligand>
        <name>L-glutamate</name>
        <dbReference type="ChEBI" id="CHEBI:29985"/>
    </ligand>
</feature>
<dbReference type="RefSeq" id="XP_034250878.1">
    <property type="nucleotide sequence ID" value="XM_034394987.1"/>
</dbReference>
<feature type="domain" description="Ionotropic glutamate receptor C-terminal" evidence="18">
    <location>
        <begin position="41"/>
        <end position="397"/>
    </location>
</feature>
<feature type="site" description="Interaction with the cone snail toxin Con-ikot-ikot" evidence="14">
    <location>
        <position position="296"/>
    </location>
</feature>
<evidence type="ECO:0000256" key="3">
    <source>
        <dbReference type="ARBA" id="ARBA00022448"/>
    </source>
</evidence>
<keyword evidence="4" id="KW-1003">Cell membrane</keyword>
<evidence type="ECO:0000313" key="21">
    <source>
        <dbReference type="RefSeq" id="XP_034250878.1"/>
    </source>
</evidence>
<keyword evidence="20" id="KW-1185">Reference proteome</keyword>
<dbReference type="Proteomes" id="UP000515158">
    <property type="component" value="Unplaced"/>
</dbReference>
<keyword evidence="10" id="KW-0325">Glycoprotein</keyword>
<evidence type="ECO:0000259" key="19">
    <source>
        <dbReference type="SMART" id="SM00918"/>
    </source>
</evidence>
<feature type="transmembrane region" description="Helical" evidence="17">
    <location>
        <begin position="413"/>
        <end position="437"/>
    </location>
</feature>
<evidence type="ECO:0000256" key="13">
    <source>
        <dbReference type="PIRSR" id="PIRSR601508-1"/>
    </source>
</evidence>
<dbReference type="PANTHER" id="PTHR18966">
    <property type="entry name" value="IONOTROPIC GLUTAMATE RECEPTOR"/>
    <property type="match status" value="1"/>
</dbReference>
<dbReference type="InParanoid" id="A0A6P8ZZL6"/>
<dbReference type="InterPro" id="IPR015683">
    <property type="entry name" value="Ionotropic_Glu_rcpt"/>
</dbReference>
<evidence type="ECO:0000256" key="10">
    <source>
        <dbReference type="ARBA" id="ARBA00023180"/>
    </source>
</evidence>
<evidence type="ECO:0000256" key="15">
    <source>
        <dbReference type="PIRSR" id="PIRSR601508-3"/>
    </source>
</evidence>
<keyword evidence="7" id="KW-0406">Ion transport</keyword>
<evidence type="ECO:0000256" key="5">
    <source>
        <dbReference type="ARBA" id="ARBA00022692"/>
    </source>
</evidence>
<evidence type="ECO:0000313" key="20">
    <source>
        <dbReference type="Proteomes" id="UP000515158"/>
    </source>
</evidence>
<keyword evidence="15" id="KW-1015">Disulfide bond</keyword>
<keyword evidence="9" id="KW-0675">Receptor</keyword>
<dbReference type="GO" id="GO:0038023">
    <property type="term" value="F:signaling receptor activity"/>
    <property type="evidence" value="ECO:0007669"/>
    <property type="project" value="InterPro"/>
</dbReference>
<evidence type="ECO:0000256" key="16">
    <source>
        <dbReference type="SAM" id="Coils"/>
    </source>
</evidence>
<dbReference type="GeneID" id="117651179"/>
<dbReference type="KEGG" id="tpal:117651179"/>
<comment type="similarity">
    <text evidence="2">Belongs to the glutamate-gated ion channel (TC 1.A.10.1) family.</text>
</comment>